<accession>A0A165PKM2</accession>
<proteinExistence type="predicted"/>
<dbReference type="Proteomes" id="UP000077266">
    <property type="component" value="Unassembled WGS sequence"/>
</dbReference>
<dbReference type="AlphaFoldDB" id="A0A165PKM2"/>
<feature type="region of interest" description="Disordered" evidence="1">
    <location>
        <begin position="144"/>
        <end position="203"/>
    </location>
</feature>
<evidence type="ECO:0000313" key="3">
    <source>
        <dbReference type="Proteomes" id="UP000077266"/>
    </source>
</evidence>
<dbReference type="EMBL" id="KV425889">
    <property type="protein sequence ID" value="KZW02309.1"/>
    <property type="molecule type" value="Genomic_DNA"/>
</dbReference>
<organism evidence="2 3">
    <name type="scientific">Exidia glandulosa HHB12029</name>
    <dbReference type="NCBI Taxonomy" id="1314781"/>
    <lineage>
        <taxon>Eukaryota</taxon>
        <taxon>Fungi</taxon>
        <taxon>Dikarya</taxon>
        <taxon>Basidiomycota</taxon>
        <taxon>Agaricomycotina</taxon>
        <taxon>Agaricomycetes</taxon>
        <taxon>Auriculariales</taxon>
        <taxon>Exidiaceae</taxon>
        <taxon>Exidia</taxon>
    </lineage>
</organism>
<protein>
    <submittedName>
        <fullName evidence="2">Uncharacterized protein</fullName>
    </submittedName>
</protein>
<gene>
    <name evidence="2" type="ORF">EXIGLDRAFT_760143</name>
</gene>
<keyword evidence="3" id="KW-1185">Reference proteome</keyword>
<name>A0A165PKM2_EXIGL</name>
<sequence length="203" mass="21512">MNLDNTQQAPSTLNAAASSRLNTTSSRLNTPSSTLNTLCSQLDTPSSASNFVSALLDGAFSGSKPSASIMAFSTLILLDDAKTPDEFWALRSCIRETLQDLAALAPVPELDIKAMVAELLPGVVAKVLASEKFKDRLEDLRSSYGHEGSAELEASEQPLQATPGALDSDADIPNSEEEEEESGDDSDYILDSSAGPAATRWET</sequence>
<evidence type="ECO:0000256" key="1">
    <source>
        <dbReference type="SAM" id="MobiDB-lite"/>
    </source>
</evidence>
<evidence type="ECO:0000313" key="2">
    <source>
        <dbReference type="EMBL" id="KZW02309.1"/>
    </source>
</evidence>
<feature type="compositionally biased region" description="Acidic residues" evidence="1">
    <location>
        <begin position="168"/>
        <end position="188"/>
    </location>
</feature>
<reference evidence="2 3" key="1">
    <citation type="journal article" date="2016" name="Mol. Biol. Evol.">
        <title>Comparative Genomics of Early-Diverging Mushroom-Forming Fungi Provides Insights into the Origins of Lignocellulose Decay Capabilities.</title>
        <authorList>
            <person name="Nagy L.G."/>
            <person name="Riley R."/>
            <person name="Tritt A."/>
            <person name="Adam C."/>
            <person name="Daum C."/>
            <person name="Floudas D."/>
            <person name="Sun H."/>
            <person name="Yadav J.S."/>
            <person name="Pangilinan J."/>
            <person name="Larsson K.H."/>
            <person name="Matsuura K."/>
            <person name="Barry K."/>
            <person name="Labutti K."/>
            <person name="Kuo R."/>
            <person name="Ohm R.A."/>
            <person name="Bhattacharya S.S."/>
            <person name="Shirouzu T."/>
            <person name="Yoshinaga Y."/>
            <person name="Martin F.M."/>
            <person name="Grigoriev I.V."/>
            <person name="Hibbett D.S."/>
        </authorList>
    </citation>
    <scope>NUCLEOTIDE SEQUENCE [LARGE SCALE GENOMIC DNA]</scope>
    <source>
        <strain evidence="2 3">HHB12029</strain>
    </source>
</reference>
<dbReference type="InParanoid" id="A0A165PKM2"/>